<evidence type="ECO:0000256" key="2">
    <source>
        <dbReference type="ARBA" id="ARBA00022475"/>
    </source>
</evidence>
<reference evidence="8 9" key="1">
    <citation type="journal article" date="2024" name="ISME J.">
        <title>Tailless and filamentous prophages are predominant in marine Vibrio.</title>
        <authorList>
            <person name="Steensen K."/>
            <person name="Seneca J."/>
            <person name="Bartlau N."/>
            <person name="Yu X.A."/>
            <person name="Hussain F.A."/>
            <person name="Polz M.F."/>
        </authorList>
    </citation>
    <scope>NUCLEOTIDE SEQUENCE [LARGE SCALE GENOMIC DNA]</scope>
    <source>
        <strain evidence="8 9">10N.222.51.A1</strain>
    </source>
</reference>
<evidence type="ECO:0000256" key="6">
    <source>
        <dbReference type="SAM" id="Phobius"/>
    </source>
</evidence>
<evidence type="ECO:0000256" key="1">
    <source>
        <dbReference type="ARBA" id="ARBA00004651"/>
    </source>
</evidence>
<gene>
    <name evidence="8" type="ORF">AB4566_16175</name>
</gene>
<dbReference type="NCBIfam" id="TIGR00360">
    <property type="entry name" value="ComEC_N-term"/>
    <property type="match status" value="1"/>
</dbReference>
<keyword evidence="3 6" id="KW-0812">Transmembrane</keyword>
<dbReference type="Pfam" id="PF13567">
    <property type="entry name" value="DUF4131"/>
    <property type="match status" value="1"/>
</dbReference>
<comment type="subcellular location">
    <subcellularLocation>
        <location evidence="1">Cell membrane</location>
        <topology evidence="1">Multi-pass membrane protein</topology>
    </subcellularLocation>
</comment>
<dbReference type="Pfam" id="PF03772">
    <property type="entry name" value="Competence"/>
    <property type="match status" value="1"/>
</dbReference>
<dbReference type="Gene3D" id="3.60.15.10">
    <property type="entry name" value="Ribonuclease Z/Hydroxyacylglutathione hydrolase-like"/>
    <property type="match status" value="1"/>
</dbReference>
<feature type="transmembrane region" description="Helical" evidence="6">
    <location>
        <begin position="305"/>
        <end position="323"/>
    </location>
</feature>
<dbReference type="SUPFAM" id="SSF56281">
    <property type="entry name" value="Metallo-hydrolase/oxidoreductase"/>
    <property type="match status" value="1"/>
</dbReference>
<feature type="transmembrane region" description="Helical" evidence="6">
    <location>
        <begin position="329"/>
        <end position="348"/>
    </location>
</feature>
<feature type="transmembrane region" description="Helical" evidence="6">
    <location>
        <begin position="226"/>
        <end position="245"/>
    </location>
</feature>
<dbReference type="InterPro" id="IPR025405">
    <property type="entry name" value="DUF4131"/>
</dbReference>
<dbReference type="InterPro" id="IPR052159">
    <property type="entry name" value="Competence_DNA_uptake"/>
</dbReference>
<keyword evidence="2" id="KW-1003">Cell membrane</keyword>
<dbReference type="InterPro" id="IPR035681">
    <property type="entry name" value="ComA-like_MBL"/>
</dbReference>
<evidence type="ECO:0000256" key="3">
    <source>
        <dbReference type="ARBA" id="ARBA00022692"/>
    </source>
</evidence>
<dbReference type="Proteomes" id="UP001570417">
    <property type="component" value="Unassembled WGS sequence"/>
</dbReference>
<dbReference type="InterPro" id="IPR001279">
    <property type="entry name" value="Metallo-B-lactamas"/>
</dbReference>
<feature type="transmembrane region" description="Helical" evidence="6">
    <location>
        <begin position="398"/>
        <end position="425"/>
    </location>
</feature>
<feature type="transmembrane region" description="Helical" evidence="6">
    <location>
        <begin position="445"/>
        <end position="468"/>
    </location>
</feature>
<keyword evidence="4 6" id="KW-1133">Transmembrane helix</keyword>
<feature type="transmembrane region" description="Helical" evidence="6">
    <location>
        <begin position="369"/>
        <end position="392"/>
    </location>
</feature>
<dbReference type="NCBIfam" id="TIGR00361">
    <property type="entry name" value="ComEC_Rec2"/>
    <property type="match status" value="1"/>
</dbReference>
<feature type="transmembrane region" description="Helical" evidence="6">
    <location>
        <begin position="257"/>
        <end position="276"/>
    </location>
</feature>
<feature type="transmembrane region" description="Helical" evidence="6">
    <location>
        <begin position="44"/>
        <end position="62"/>
    </location>
</feature>
<dbReference type="CDD" id="cd07731">
    <property type="entry name" value="ComA-like_MBL-fold"/>
    <property type="match status" value="1"/>
</dbReference>
<evidence type="ECO:0000256" key="4">
    <source>
        <dbReference type="ARBA" id="ARBA00022989"/>
    </source>
</evidence>
<sequence>MFNNYFLMSFALTIISASFWPIIPSIVWIVPIFCILCASIKYRAFSYLGGVILAVLLIIYQGNLIKTQTSALFQSGQNTIIKASVTSLFKKNTHGYKSVLVVRSIDDEKTIKPQAVKVQLFTPFKLNQGDLVTLSVLIKPIYGLLNEAGFDKERYLFSKGIVANANYIAGTSYRIRSTQSIRAVWFEEIKSYSENFSNQDLILALSFGYRELISNDTWGLLKSSGLLHLIAISGLHIGIAYGIGYKVGTSLRWFLPHAVWMPLITGLSLAIFYSWFAGFTLPTLRALVMCCIASFLIFSRVKVGLVQYLLLSLCVVLIFAPFSTLSSSFWMSFGAVSVVLYCVQFFAMDKNKTGLINRWVSLIKIQCMLSFMVLPLTMLFFGGFSAATVIYNVLFLPWFTLVVIPLLFLSIFITIFLNVDATLFWGLVDKSLSILELSIPYSDSYWINSSIELAATMTIIIVILFMFYRYLSKSTVYIIGCICLLGLLTRENERNSLKIDFLDVGHGLAILIEKNKQVIVYDTGKAWEGGSIVDSVVTPILQSRGVKKVEGVIISHFDSDHSGGYKAIVKNFAPEWIRTSQRATELHEPCIQGESWLWNQVSFKVLWPPKLVNRAYNPQSCVVRLEDHNSGRSLLLTGDIEALSEWLLSRNPTLLKSDVMLVPHHGSFTSSINTFIQSVEPEFAIASLAKGNQWGMPNSRVMDRYAQVGSHWLDTGSSGQISFEIVEGKWKFHKIRGDSPFPWYRQMLRKGVE</sequence>
<dbReference type="InterPro" id="IPR004797">
    <property type="entry name" value="Competence_ComEC/Rec2"/>
</dbReference>
<feature type="transmembrane region" description="Helical" evidence="6">
    <location>
        <begin position="282"/>
        <end position="298"/>
    </location>
</feature>
<dbReference type="SMART" id="SM00849">
    <property type="entry name" value="Lactamase_B"/>
    <property type="match status" value="1"/>
</dbReference>
<dbReference type="InterPro" id="IPR036866">
    <property type="entry name" value="RibonucZ/Hydroxyglut_hydro"/>
</dbReference>
<dbReference type="EMBL" id="JBFRUW010000060">
    <property type="protein sequence ID" value="MFA0569810.1"/>
    <property type="molecule type" value="Genomic_DNA"/>
</dbReference>
<dbReference type="RefSeq" id="WP_372267083.1">
    <property type="nucleotide sequence ID" value="NZ_JBFRUW010000060.1"/>
</dbReference>
<evidence type="ECO:0000313" key="9">
    <source>
        <dbReference type="Proteomes" id="UP001570417"/>
    </source>
</evidence>
<organism evidence="8 9">
    <name type="scientific">Vibrio gallaecicus</name>
    <dbReference type="NCBI Taxonomy" id="552386"/>
    <lineage>
        <taxon>Bacteria</taxon>
        <taxon>Pseudomonadati</taxon>
        <taxon>Pseudomonadota</taxon>
        <taxon>Gammaproteobacteria</taxon>
        <taxon>Vibrionales</taxon>
        <taxon>Vibrionaceae</taxon>
        <taxon>Vibrio</taxon>
    </lineage>
</organism>
<dbReference type="PANTHER" id="PTHR30619:SF1">
    <property type="entry name" value="RECOMBINATION PROTEIN 2"/>
    <property type="match status" value="1"/>
</dbReference>
<comment type="caution">
    <text evidence="8">The sequence shown here is derived from an EMBL/GenBank/DDBJ whole genome shotgun (WGS) entry which is preliminary data.</text>
</comment>
<keyword evidence="9" id="KW-1185">Reference proteome</keyword>
<evidence type="ECO:0000259" key="7">
    <source>
        <dbReference type="SMART" id="SM00849"/>
    </source>
</evidence>
<accession>A0ABV4NEG2</accession>
<evidence type="ECO:0000313" key="8">
    <source>
        <dbReference type="EMBL" id="MFA0569810.1"/>
    </source>
</evidence>
<proteinExistence type="predicted"/>
<feature type="domain" description="Metallo-beta-lactamase" evidence="7">
    <location>
        <begin position="506"/>
        <end position="690"/>
    </location>
</feature>
<name>A0ABV4NEG2_9VIBR</name>
<feature type="transmembrane region" description="Helical" evidence="6">
    <location>
        <begin position="6"/>
        <end position="37"/>
    </location>
</feature>
<dbReference type="Pfam" id="PF00753">
    <property type="entry name" value="Lactamase_B"/>
    <property type="match status" value="1"/>
</dbReference>
<protein>
    <submittedName>
        <fullName evidence="8">DNA internalization-related competence protein ComEC/Rec2</fullName>
    </submittedName>
</protein>
<dbReference type="PANTHER" id="PTHR30619">
    <property type="entry name" value="DNA INTERNALIZATION/COMPETENCE PROTEIN COMEC/REC2"/>
    <property type="match status" value="1"/>
</dbReference>
<dbReference type="InterPro" id="IPR004477">
    <property type="entry name" value="ComEC_N"/>
</dbReference>
<keyword evidence="5 6" id="KW-0472">Membrane</keyword>
<evidence type="ECO:0000256" key="5">
    <source>
        <dbReference type="ARBA" id="ARBA00023136"/>
    </source>
</evidence>